<dbReference type="EMBL" id="QJUM01000006">
    <property type="protein sequence ID" value="TBV07833.1"/>
    <property type="molecule type" value="Genomic_DNA"/>
</dbReference>
<dbReference type="Proteomes" id="UP000291334">
    <property type="component" value="Unassembled WGS sequence"/>
</dbReference>
<dbReference type="EMBL" id="QJUL01000061">
    <property type="protein sequence ID" value="TBU85188.1"/>
    <property type="molecule type" value="Genomic_DNA"/>
</dbReference>
<evidence type="ECO:0000313" key="1">
    <source>
        <dbReference type="EMBL" id="TBU85188.1"/>
    </source>
</evidence>
<accession>A0A4Q9QT53</accession>
<name>A0A4Q9QT53_9GAMM</name>
<comment type="caution">
    <text evidence="1">The sequence shown here is derived from an EMBL/GenBank/DDBJ whole genome shotgun (WGS) entry which is preliminary data.</text>
</comment>
<proteinExistence type="predicted"/>
<dbReference type="Proteomes" id="UP000293172">
    <property type="component" value="Unassembled WGS sequence"/>
</dbReference>
<sequence length="92" mass="10292">MAKEAVFNLKLEPELRDGFMAAAQAAHLPASQVMRDLMRDYIRQQQQAKAHDEFVQRKVAVARASVDAGRGRSNEEVEAAFAERRAKALGHE</sequence>
<dbReference type="RefSeq" id="WP_131173918.1">
    <property type="nucleotide sequence ID" value="NZ_QJUL01000061.1"/>
</dbReference>
<dbReference type="OrthoDB" id="5124853at2"/>
<evidence type="ECO:0000313" key="3">
    <source>
        <dbReference type="Proteomes" id="UP000291334"/>
    </source>
</evidence>
<keyword evidence="3" id="KW-1185">Reference proteome</keyword>
<evidence type="ECO:0000313" key="4">
    <source>
        <dbReference type="Proteomes" id="UP000293172"/>
    </source>
</evidence>
<protein>
    <submittedName>
        <fullName evidence="1">Antitoxin of toxin-antitoxin stability system</fullName>
    </submittedName>
</protein>
<gene>
    <name evidence="2" type="ORF">DNK34_06555</name>
    <name evidence="1" type="ORF">DNK44_24495</name>
</gene>
<organism evidence="1 4">
    <name type="scientific">Phytopseudomonas dryadis</name>
    <dbReference type="NCBI Taxonomy" id="2487520"/>
    <lineage>
        <taxon>Bacteria</taxon>
        <taxon>Pseudomonadati</taxon>
        <taxon>Pseudomonadota</taxon>
        <taxon>Gammaproteobacteria</taxon>
        <taxon>Pseudomonadales</taxon>
        <taxon>Pseudomonadaceae</taxon>
        <taxon>Phytopseudomonas</taxon>
    </lineage>
</organism>
<reference evidence="3 4" key="1">
    <citation type="submission" date="2018-06" db="EMBL/GenBank/DDBJ databases">
        <title>Three novel Pseudomonas species isolated from symptomatic oak.</title>
        <authorList>
            <person name="Bueno-Gonzalez V."/>
            <person name="Brady C."/>
        </authorList>
    </citation>
    <scope>NUCLEOTIDE SEQUENCE [LARGE SCALE GENOMIC DNA]</scope>
    <source>
        <strain evidence="2 3">P26B</strain>
        <strain evidence="1 4">P6B</strain>
    </source>
</reference>
<evidence type="ECO:0000313" key="2">
    <source>
        <dbReference type="EMBL" id="TBV07833.1"/>
    </source>
</evidence>
<dbReference type="AlphaFoldDB" id="A0A4Q9QT53"/>